<dbReference type="Proteomes" id="UP001521184">
    <property type="component" value="Unassembled WGS sequence"/>
</dbReference>
<feature type="domain" description="RNase H type-1" evidence="8">
    <location>
        <begin position="29"/>
        <end position="167"/>
    </location>
</feature>
<proteinExistence type="inferred from homology"/>
<dbReference type="PANTHER" id="PTHR10642">
    <property type="entry name" value="RIBONUCLEASE H1"/>
    <property type="match status" value="1"/>
</dbReference>
<evidence type="ECO:0000256" key="6">
    <source>
        <dbReference type="ARBA" id="ARBA00022759"/>
    </source>
</evidence>
<evidence type="ECO:0000313" key="10">
    <source>
        <dbReference type="Proteomes" id="UP001521184"/>
    </source>
</evidence>
<gene>
    <name evidence="9" type="ORF">SLS58_008141</name>
</gene>
<keyword evidence="6" id="KW-0255">Endonuclease</keyword>
<accession>A0ABR3TI72</accession>
<sequence length="169" mass="18952">MSELIVYNNEKQVSQLQTTSMRQPQPYRDESTVVIRIDGACRGNGTPAAKASYGIYTSTRAEVEALYHALDVIDNITRHDFKLSRIKVASDSDFLVKAMSQWIEGWIENGGYGSSGSRVAHFDRLEQLHKRLDEMEYGDDGGIEVQFWHIPRELNRAADSLANAALDSA</sequence>
<reference evidence="9 10" key="1">
    <citation type="journal article" date="2023" name="Plant Dis.">
        <title>First Report of Diplodia intermedia Causing Canker and Dieback Diseases on Apple Trees in Canada.</title>
        <authorList>
            <person name="Ellouze W."/>
            <person name="Ilyukhin E."/>
            <person name="Sulman M."/>
            <person name="Ali S."/>
        </authorList>
    </citation>
    <scope>NUCLEOTIDE SEQUENCE [LARGE SCALE GENOMIC DNA]</scope>
    <source>
        <strain evidence="9 10">M45-28</strain>
    </source>
</reference>
<comment type="caution">
    <text evidence="9">The sequence shown here is derived from an EMBL/GenBank/DDBJ whole genome shotgun (WGS) entry which is preliminary data.</text>
</comment>
<name>A0ABR3TI72_9PEZI</name>
<dbReference type="InterPro" id="IPR002156">
    <property type="entry name" value="RNaseH_domain"/>
</dbReference>
<protein>
    <recommendedName>
        <fullName evidence="3">ribonuclease H</fullName>
        <ecNumber evidence="3">3.1.26.4</ecNumber>
    </recommendedName>
</protein>
<keyword evidence="10" id="KW-1185">Reference proteome</keyword>
<dbReference type="PROSITE" id="PS50879">
    <property type="entry name" value="RNASE_H_1"/>
    <property type="match status" value="1"/>
</dbReference>
<evidence type="ECO:0000256" key="5">
    <source>
        <dbReference type="ARBA" id="ARBA00022723"/>
    </source>
</evidence>
<dbReference type="Pfam" id="PF00075">
    <property type="entry name" value="RNase_H"/>
    <property type="match status" value="1"/>
</dbReference>
<evidence type="ECO:0000256" key="3">
    <source>
        <dbReference type="ARBA" id="ARBA00012180"/>
    </source>
</evidence>
<evidence type="ECO:0000259" key="8">
    <source>
        <dbReference type="PROSITE" id="PS50879"/>
    </source>
</evidence>
<dbReference type="Gene3D" id="3.30.420.10">
    <property type="entry name" value="Ribonuclease H-like superfamily/Ribonuclease H"/>
    <property type="match status" value="1"/>
</dbReference>
<dbReference type="EMBL" id="JAKEKT020000067">
    <property type="protein sequence ID" value="KAL1639173.1"/>
    <property type="molecule type" value="Genomic_DNA"/>
</dbReference>
<dbReference type="EC" id="3.1.26.4" evidence="3"/>
<organism evidence="9 10">
    <name type="scientific">Diplodia intermedia</name>
    <dbReference type="NCBI Taxonomy" id="856260"/>
    <lineage>
        <taxon>Eukaryota</taxon>
        <taxon>Fungi</taxon>
        <taxon>Dikarya</taxon>
        <taxon>Ascomycota</taxon>
        <taxon>Pezizomycotina</taxon>
        <taxon>Dothideomycetes</taxon>
        <taxon>Dothideomycetes incertae sedis</taxon>
        <taxon>Botryosphaeriales</taxon>
        <taxon>Botryosphaeriaceae</taxon>
        <taxon>Diplodia</taxon>
    </lineage>
</organism>
<dbReference type="CDD" id="cd13934">
    <property type="entry name" value="RNase_H_Dikarya_like"/>
    <property type="match status" value="1"/>
</dbReference>
<evidence type="ECO:0000256" key="2">
    <source>
        <dbReference type="ARBA" id="ARBA00005300"/>
    </source>
</evidence>
<evidence type="ECO:0000256" key="4">
    <source>
        <dbReference type="ARBA" id="ARBA00022722"/>
    </source>
</evidence>
<dbReference type="InterPro" id="IPR050092">
    <property type="entry name" value="RNase_H"/>
</dbReference>
<evidence type="ECO:0000256" key="7">
    <source>
        <dbReference type="ARBA" id="ARBA00022801"/>
    </source>
</evidence>
<comment type="similarity">
    <text evidence="2">Belongs to the RNase H family.</text>
</comment>
<evidence type="ECO:0000256" key="1">
    <source>
        <dbReference type="ARBA" id="ARBA00000077"/>
    </source>
</evidence>
<dbReference type="SUPFAM" id="SSF53098">
    <property type="entry name" value="Ribonuclease H-like"/>
    <property type="match status" value="1"/>
</dbReference>
<evidence type="ECO:0000313" key="9">
    <source>
        <dbReference type="EMBL" id="KAL1639173.1"/>
    </source>
</evidence>
<dbReference type="InterPro" id="IPR012337">
    <property type="entry name" value="RNaseH-like_sf"/>
</dbReference>
<dbReference type="InterPro" id="IPR036397">
    <property type="entry name" value="RNaseH_sf"/>
</dbReference>
<keyword evidence="5" id="KW-0479">Metal-binding</keyword>
<keyword evidence="7" id="KW-0378">Hydrolase</keyword>
<comment type="catalytic activity">
    <reaction evidence="1">
        <text>Endonucleolytic cleavage to 5'-phosphomonoester.</text>
        <dbReference type="EC" id="3.1.26.4"/>
    </reaction>
</comment>
<dbReference type="PANTHER" id="PTHR10642:SF26">
    <property type="entry name" value="RIBONUCLEASE H1"/>
    <property type="match status" value="1"/>
</dbReference>
<keyword evidence="4" id="KW-0540">Nuclease</keyword>